<evidence type="ECO:0000313" key="1">
    <source>
        <dbReference type="EMBL" id="KAI0055735.1"/>
    </source>
</evidence>
<sequence length="180" mass="19812">MPAVRIPVLVTQTQKPDIVMLHALLYIPSQPDVVMLHELLYDDITTTPLRVLVPTVIPIGESILRPRFPCVESCMGSDAVTHDCVVKVKDRQGLTHHFLIFSQFSEEMPVNDALEAVRPGTIWRGPLIVMLQGRNVFVTSMGGIQTQRLAGLAVAKFLGAHIEMASSTDGEYIPTTVPDN</sequence>
<gene>
    <name evidence="1" type="ORF">BV25DRAFT_1921585</name>
</gene>
<name>A0ACB8SI45_9AGAM</name>
<proteinExistence type="predicted"/>
<accession>A0ACB8SI45</accession>
<evidence type="ECO:0000313" key="2">
    <source>
        <dbReference type="Proteomes" id="UP000814140"/>
    </source>
</evidence>
<dbReference type="EMBL" id="MU277281">
    <property type="protein sequence ID" value="KAI0055735.1"/>
    <property type="molecule type" value="Genomic_DNA"/>
</dbReference>
<reference evidence="1" key="1">
    <citation type="submission" date="2021-03" db="EMBL/GenBank/DDBJ databases">
        <authorList>
            <consortium name="DOE Joint Genome Institute"/>
            <person name="Ahrendt S."/>
            <person name="Looney B.P."/>
            <person name="Miyauchi S."/>
            <person name="Morin E."/>
            <person name="Drula E."/>
            <person name="Courty P.E."/>
            <person name="Chicoki N."/>
            <person name="Fauchery L."/>
            <person name="Kohler A."/>
            <person name="Kuo A."/>
            <person name="Labutti K."/>
            <person name="Pangilinan J."/>
            <person name="Lipzen A."/>
            <person name="Riley R."/>
            <person name="Andreopoulos W."/>
            <person name="He G."/>
            <person name="Johnson J."/>
            <person name="Barry K.W."/>
            <person name="Grigoriev I.V."/>
            <person name="Nagy L."/>
            <person name="Hibbett D."/>
            <person name="Henrissat B."/>
            <person name="Matheny P.B."/>
            <person name="Labbe J."/>
            <person name="Martin F."/>
        </authorList>
    </citation>
    <scope>NUCLEOTIDE SEQUENCE</scope>
    <source>
        <strain evidence="1">HHB10654</strain>
    </source>
</reference>
<keyword evidence="2" id="KW-1185">Reference proteome</keyword>
<reference evidence="1" key="2">
    <citation type="journal article" date="2022" name="New Phytol.">
        <title>Evolutionary transition to the ectomycorrhizal habit in the genomes of a hyperdiverse lineage of mushroom-forming fungi.</title>
        <authorList>
            <person name="Looney B."/>
            <person name="Miyauchi S."/>
            <person name="Morin E."/>
            <person name="Drula E."/>
            <person name="Courty P.E."/>
            <person name="Kohler A."/>
            <person name="Kuo A."/>
            <person name="LaButti K."/>
            <person name="Pangilinan J."/>
            <person name="Lipzen A."/>
            <person name="Riley R."/>
            <person name="Andreopoulos W."/>
            <person name="He G."/>
            <person name="Johnson J."/>
            <person name="Nolan M."/>
            <person name="Tritt A."/>
            <person name="Barry K.W."/>
            <person name="Grigoriev I.V."/>
            <person name="Nagy L.G."/>
            <person name="Hibbett D."/>
            <person name="Henrissat B."/>
            <person name="Matheny P.B."/>
            <person name="Labbe J."/>
            <person name="Martin F.M."/>
        </authorList>
    </citation>
    <scope>NUCLEOTIDE SEQUENCE</scope>
    <source>
        <strain evidence="1">HHB10654</strain>
    </source>
</reference>
<protein>
    <submittedName>
        <fullName evidence="1">Uncharacterized protein</fullName>
    </submittedName>
</protein>
<comment type="caution">
    <text evidence="1">The sequence shown here is derived from an EMBL/GenBank/DDBJ whole genome shotgun (WGS) entry which is preliminary data.</text>
</comment>
<organism evidence="1 2">
    <name type="scientific">Artomyces pyxidatus</name>
    <dbReference type="NCBI Taxonomy" id="48021"/>
    <lineage>
        <taxon>Eukaryota</taxon>
        <taxon>Fungi</taxon>
        <taxon>Dikarya</taxon>
        <taxon>Basidiomycota</taxon>
        <taxon>Agaricomycotina</taxon>
        <taxon>Agaricomycetes</taxon>
        <taxon>Russulales</taxon>
        <taxon>Auriscalpiaceae</taxon>
        <taxon>Artomyces</taxon>
    </lineage>
</organism>
<dbReference type="Proteomes" id="UP000814140">
    <property type="component" value="Unassembled WGS sequence"/>
</dbReference>